<feature type="region of interest" description="Disordered" evidence="7">
    <location>
        <begin position="500"/>
        <end position="519"/>
    </location>
</feature>
<feature type="region of interest" description="Disordered" evidence="7">
    <location>
        <begin position="463"/>
        <end position="488"/>
    </location>
</feature>
<dbReference type="CDD" id="cd14014">
    <property type="entry name" value="STKc_PknB_like"/>
    <property type="match status" value="1"/>
</dbReference>
<sequence>MKSFEHTQLGEYTLQEEIGRGGMAQVYRAQHQAYGLVAFKVLPPYFAHDNDTLQRFMREARANRTLHHPHIVQLYEASDVAQAQNPYQPIHYIAMEYIAGGTLTDRLRQQPQQPLNLTLEMGEQIGSALDYAHGKGFIHRDIKPSNILFRSNGHAVLADFGIALANNEARMTKAGGFAGTVAYTAPEIFEGETADVRSDIYALGLILYESLAGHNPYANISTNAQIAMSKILTTPLPPLQDVAPHVPPLTAEILAQATAKDPIRRFATMSDFVEALKQAKFNRVSDRPAQQLNASGRPMIPIAGRPGAPNRPPPRNQSSGDNPTQAFVAGVAASAAAASAMPEANEGTMIYTPPTPNPVVQQSAAPPPNEPTQIYTPPTPNPVVQQSAAPPPNEPTQIYTPPTPNPVVQQSAAPPPNEPTQIYTPPTPNPVLQQAVPAAKPPVDATQIYTPPAANPSLRQAPITKPNQPLPSVQSQANQPLPAAPTMPLDNQSTMMYTPNASVPNRPIPSRTNQPVDNESTVMYPAYPPNQPQAYPPATGNQTYMPPTGNQAYPPATGNQSYPPMTGASQPNQQLPKKGPARPINAQRIELARPVAPVQAVQAVETEYAPAPPPYAMPSKASPVAKAKDFLRSPKVLVALGSALLALIVIAFLSFGQGEDDPNIASGATATSVVAVGESTPTVAATNAATPTVAETADPQEAKRLEYIVGQEAYAKQDWPNAAAAFDKVLAIDPAYLDLSNIGSATYYNWAVSELTGPDKVAESLEILNKTFSFKPDHQPGGNLAKVLNVYRNGQTATEQQDWQAAINGYKEAQTAGSGEFGEIMGKLQTVKQLYEAYLGRGRELEEAGDTAEANAIYREAAALKEQDSSLDVATANTRIAATAPTAVPATPTRPPTPTPVPVAQRLYFQKYADNAVDPTCFAVHIRGVNTSGWFVTVDGLGNRGNVDGAGNTNVCGLSASQEVTFTVYNGSGQAVPGGGGIPTRGGDLMTGYWQ</sequence>
<dbReference type="InterPro" id="IPR000719">
    <property type="entry name" value="Prot_kinase_dom"/>
</dbReference>
<feature type="region of interest" description="Disordered" evidence="7">
    <location>
        <begin position="528"/>
        <end position="580"/>
    </location>
</feature>
<dbReference type="SUPFAM" id="SSF48452">
    <property type="entry name" value="TPR-like"/>
    <property type="match status" value="1"/>
</dbReference>
<dbReference type="PANTHER" id="PTHR43289:SF6">
    <property type="entry name" value="SERINE_THREONINE-PROTEIN KINASE NEKL-3"/>
    <property type="match status" value="1"/>
</dbReference>
<dbReference type="PROSITE" id="PS50011">
    <property type="entry name" value="PROTEIN_KINASE_DOM"/>
    <property type="match status" value="1"/>
</dbReference>
<dbReference type="PROSITE" id="PS00107">
    <property type="entry name" value="PROTEIN_KINASE_ATP"/>
    <property type="match status" value="1"/>
</dbReference>
<dbReference type="EC" id="2.7.11.1" evidence="1"/>
<evidence type="ECO:0000256" key="3">
    <source>
        <dbReference type="ARBA" id="ARBA00022741"/>
    </source>
</evidence>
<feature type="domain" description="Protein kinase" evidence="8">
    <location>
        <begin position="12"/>
        <end position="281"/>
    </location>
</feature>
<protein>
    <recommendedName>
        <fullName evidence="1">non-specific serine/threonine protein kinase</fullName>
        <ecNumber evidence="1">2.7.11.1</ecNumber>
    </recommendedName>
</protein>
<dbReference type="PANTHER" id="PTHR43289">
    <property type="entry name" value="MITOGEN-ACTIVATED PROTEIN KINASE KINASE KINASE 20-RELATED"/>
    <property type="match status" value="1"/>
</dbReference>
<keyword evidence="3 6" id="KW-0547">Nucleotide-binding</keyword>
<dbReference type="Gene3D" id="3.30.200.20">
    <property type="entry name" value="Phosphorylase Kinase, domain 1"/>
    <property type="match status" value="1"/>
</dbReference>
<dbReference type="Gene3D" id="1.10.510.10">
    <property type="entry name" value="Transferase(Phosphotransferase) domain 1"/>
    <property type="match status" value="1"/>
</dbReference>
<dbReference type="InterPro" id="IPR011990">
    <property type="entry name" value="TPR-like_helical_dom_sf"/>
</dbReference>
<dbReference type="InterPro" id="IPR011009">
    <property type="entry name" value="Kinase-like_dom_sf"/>
</dbReference>
<dbReference type="InterPro" id="IPR017441">
    <property type="entry name" value="Protein_kinase_ATP_BS"/>
</dbReference>
<gene>
    <name evidence="9" type="primary">pknD_17</name>
    <name evidence="9" type="ORF">Hgul01_03758</name>
</gene>
<dbReference type="EMBL" id="BAABRU010000014">
    <property type="protein sequence ID" value="GAA5529944.1"/>
    <property type="molecule type" value="Genomic_DNA"/>
</dbReference>
<feature type="compositionally biased region" description="Polar residues" evidence="7">
    <location>
        <begin position="465"/>
        <end position="479"/>
    </location>
</feature>
<dbReference type="SMART" id="SM00220">
    <property type="entry name" value="S_TKc"/>
    <property type="match status" value="1"/>
</dbReference>
<dbReference type="RefSeq" id="WP_345723533.1">
    <property type="nucleotide sequence ID" value="NZ_BAABRU010000014.1"/>
</dbReference>
<feature type="compositionally biased region" description="Polar residues" evidence="7">
    <location>
        <begin position="395"/>
        <end position="412"/>
    </location>
</feature>
<feature type="compositionally biased region" description="Polar residues" evidence="7">
    <location>
        <begin position="510"/>
        <end position="519"/>
    </location>
</feature>
<keyword evidence="10" id="KW-1185">Reference proteome</keyword>
<dbReference type="Proteomes" id="UP001428290">
    <property type="component" value="Unassembled WGS sequence"/>
</dbReference>
<keyword evidence="4 9" id="KW-0418">Kinase</keyword>
<evidence type="ECO:0000259" key="8">
    <source>
        <dbReference type="PROSITE" id="PS50011"/>
    </source>
</evidence>
<evidence type="ECO:0000313" key="9">
    <source>
        <dbReference type="EMBL" id="GAA5529944.1"/>
    </source>
</evidence>
<evidence type="ECO:0000256" key="6">
    <source>
        <dbReference type="PROSITE-ProRule" id="PRU10141"/>
    </source>
</evidence>
<dbReference type="Gene3D" id="1.25.40.10">
    <property type="entry name" value="Tetratricopeptide repeat domain"/>
    <property type="match status" value="1"/>
</dbReference>
<feature type="compositionally biased region" description="Polar residues" evidence="7">
    <location>
        <begin position="371"/>
        <end position="388"/>
    </location>
</feature>
<dbReference type="SUPFAM" id="SSF56112">
    <property type="entry name" value="Protein kinase-like (PK-like)"/>
    <property type="match status" value="1"/>
</dbReference>
<evidence type="ECO:0000256" key="2">
    <source>
        <dbReference type="ARBA" id="ARBA00022679"/>
    </source>
</evidence>
<feature type="binding site" evidence="6">
    <location>
        <position position="40"/>
    </location>
    <ligand>
        <name>ATP</name>
        <dbReference type="ChEBI" id="CHEBI:30616"/>
    </ligand>
</feature>
<keyword evidence="2" id="KW-0808">Transferase</keyword>
<reference evidence="9 10" key="1">
    <citation type="submission" date="2024-02" db="EMBL/GenBank/DDBJ databases">
        <title>Herpetosiphon gulosus NBRC 112829.</title>
        <authorList>
            <person name="Ichikawa N."/>
            <person name="Katano-Makiyama Y."/>
            <person name="Hidaka K."/>
        </authorList>
    </citation>
    <scope>NUCLEOTIDE SEQUENCE [LARGE SCALE GENOMIC DNA]</scope>
    <source>
        <strain evidence="9 10">NBRC 112829</strain>
    </source>
</reference>
<proteinExistence type="predicted"/>
<evidence type="ECO:0000256" key="5">
    <source>
        <dbReference type="ARBA" id="ARBA00022840"/>
    </source>
</evidence>
<evidence type="ECO:0000256" key="4">
    <source>
        <dbReference type="ARBA" id="ARBA00022777"/>
    </source>
</evidence>
<dbReference type="GO" id="GO:0016301">
    <property type="term" value="F:kinase activity"/>
    <property type="evidence" value="ECO:0007669"/>
    <property type="project" value="UniProtKB-KW"/>
</dbReference>
<evidence type="ECO:0000313" key="10">
    <source>
        <dbReference type="Proteomes" id="UP001428290"/>
    </source>
</evidence>
<dbReference type="PROSITE" id="PS00108">
    <property type="entry name" value="PROTEIN_KINASE_ST"/>
    <property type="match status" value="1"/>
</dbReference>
<dbReference type="InterPro" id="IPR008271">
    <property type="entry name" value="Ser/Thr_kinase_AS"/>
</dbReference>
<keyword evidence="5 6" id="KW-0067">ATP-binding</keyword>
<organism evidence="9 10">
    <name type="scientific">Herpetosiphon gulosus</name>
    <dbReference type="NCBI Taxonomy" id="1973496"/>
    <lineage>
        <taxon>Bacteria</taxon>
        <taxon>Bacillati</taxon>
        <taxon>Chloroflexota</taxon>
        <taxon>Chloroflexia</taxon>
        <taxon>Herpetosiphonales</taxon>
        <taxon>Herpetosiphonaceae</taxon>
        <taxon>Herpetosiphon</taxon>
    </lineage>
</organism>
<feature type="compositionally biased region" description="Polar residues" evidence="7">
    <location>
        <begin position="539"/>
        <end position="575"/>
    </location>
</feature>
<evidence type="ECO:0000256" key="7">
    <source>
        <dbReference type="SAM" id="MobiDB-lite"/>
    </source>
</evidence>
<accession>A0ABP9X3G4</accession>
<comment type="caution">
    <text evidence="9">The sequence shown here is derived from an EMBL/GenBank/DDBJ whole genome shotgun (WGS) entry which is preliminary data.</text>
</comment>
<dbReference type="Pfam" id="PF00069">
    <property type="entry name" value="Pkinase"/>
    <property type="match status" value="1"/>
</dbReference>
<feature type="region of interest" description="Disordered" evidence="7">
    <location>
        <begin position="346"/>
        <end position="417"/>
    </location>
</feature>
<feature type="region of interest" description="Disordered" evidence="7">
    <location>
        <begin position="284"/>
        <end position="324"/>
    </location>
</feature>
<evidence type="ECO:0000256" key="1">
    <source>
        <dbReference type="ARBA" id="ARBA00012513"/>
    </source>
</evidence>
<dbReference type="PRINTS" id="PR01217">
    <property type="entry name" value="PRICHEXTENSN"/>
</dbReference>
<name>A0ABP9X3G4_9CHLR</name>